<evidence type="ECO:0000313" key="3">
    <source>
        <dbReference type="Proteomes" id="UP000515123"/>
    </source>
</evidence>
<dbReference type="Pfam" id="PF00226">
    <property type="entry name" value="DnaJ"/>
    <property type="match status" value="1"/>
</dbReference>
<protein>
    <submittedName>
        <fullName evidence="4">Uncharacterized protein LOC109712806</fullName>
    </submittedName>
</protein>
<evidence type="ECO:0000313" key="4">
    <source>
        <dbReference type="RefSeq" id="XP_020092157.1"/>
    </source>
</evidence>
<dbReference type="GO" id="GO:0051082">
    <property type="term" value="F:unfolded protein binding"/>
    <property type="evidence" value="ECO:0007669"/>
    <property type="project" value="TreeGrafter"/>
</dbReference>
<dbReference type="PANTHER" id="PTHR43096">
    <property type="entry name" value="DNAJ HOMOLOG 1, MITOCHONDRIAL-RELATED"/>
    <property type="match status" value="1"/>
</dbReference>
<accession>A0A6P5F965</accession>
<dbReference type="OrthoDB" id="376357at2759"/>
<reference evidence="4" key="2">
    <citation type="submission" date="2025-08" db="UniProtKB">
        <authorList>
            <consortium name="RefSeq"/>
        </authorList>
    </citation>
    <scope>IDENTIFICATION</scope>
    <source>
        <tissue evidence="4">Leaf</tissue>
    </source>
</reference>
<dbReference type="GeneID" id="109712806"/>
<organism evidence="3 4">
    <name type="scientific">Ananas comosus</name>
    <name type="common">Pineapple</name>
    <name type="synonym">Ananas ananas</name>
    <dbReference type="NCBI Taxonomy" id="4615"/>
    <lineage>
        <taxon>Eukaryota</taxon>
        <taxon>Viridiplantae</taxon>
        <taxon>Streptophyta</taxon>
        <taxon>Embryophyta</taxon>
        <taxon>Tracheophyta</taxon>
        <taxon>Spermatophyta</taxon>
        <taxon>Magnoliopsida</taxon>
        <taxon>Liliopsida</taxon>
        <taxon>Poales</taxon>
        <taxon>Bromeliaceae</taxon>
        <taxon>Bromelioideae</taxon>
        <taxon>Ananas</taxon>
    </lineage>
</organism>
<dbReference type="GO" id="GO:0005783">
    <property type="term" value="C:endoplasmic reticulum"/>
    <property type="evidence" value="ECO:0007669"/>
    <property type="project" value="UniProtKB-ARBA"/>
</dbReference>
<keyword evidence="1" id="KW-0472">Membrane</keyword>
<feature type="domain" description="J" evidence="2">
    <location>
        <begin position="45"/>
        <end position="109"/>
    </location>
</feature>
<dbReference type="AlphaFoldDB" id="A0A6P5F965"/>
<dbReference type="InterPro" id="IPR018253">
    <property type="entry name" value="DnaJ_domain_CS"/>
</dbReference>
<dbReference type="InterPro" id="IPR036869">
    <property type="entry name" value="J_dom_sf"/>
</dbReference>
<dbReference type="GO" id="GO:0042026">
    <property type="term" value="P:protein refolding"/>
    <property type="evidence" value="ECO:0007669"/>
    <property type="project" value="TreeGrafter"/>
</dbReference>
<gene>
    <name evidence="4" type="primary">LOC109712806</name>
</gene>
<dbReference type="InterPro" id="IPR001623">
    <property type="entry name" value="DnaJ_domain"/>
</dbReference>
<dbReference type="Gene3D" id="1.10.287.110">
    <property type="entry name" value="DnaJ domain"/>
    <property type="match status" value="1"/>
</dbReference>
<evidence type="ECO:0000259" key="2">
    <source>
        <dbReference type="PROSITE" id="PS50076"/>
    </source>
</evidence>
<feature type="transmembrane region" description="Helical" evidence="1">
    <location>
        <begin position="207"/>
        <end position="229"/>
    </location>
</feature>
<dbReference type="PROSITE" id="PS00636">
    <property type="entry name" value="DNAJ_1"/>
    <property type="match status" value="1"/>
</dbReference>
<dbReference type="PANTHER" id="PTHR43096:SF58">
    <property type="entry name" value="CHAPERONE DNAJ-DOMAIN SUPERFAMILY PROTEIN"/>
    <property type="match status" value="1"/>
</dbReference>
<name>A0A6P5F965_ANACO</name>
<keyword evidence="1" id="KW-0812">Transmembrane</keyword>
<dbReference type="SUPFAM" id="SSF46565">
    <property type="entry name" value="Chaperone J-domain"/>
    <property type="match status" value="1"/>
</dbReference>
<feature type="transmembrane region" description="Helical" evidence="1">
    <location>
        <begin position="168"/>
        <end position="195"/>
    </location>
</feature>
<keyword evidence="1" id="KW-1133">Transmembrane helix</keyword>
<dbReference type="CDD" id="cd06257">
    <property type="entry name" value="DnaJ"/>
    <property type="match status" value="1"/>
</dbReference>
<dbReference type="Proteomes" id="UP000515123">
    <property type="component" value="Linkage group 7"/>
</dbReference>
<dbReference type="PROSITE" id="PS50076">
    <property type="entry name" value="DNAJ_2"/>
    <property type="match status" value="1"/>
</dbReference>
<proteinExistence type="predicted"/>
<keyword evidence="3" id="KW-1185">Reference proteome</keyword>
<feature type="transmembrane region" description="Helical" evidence="1">
    <location>
        <begin position="241"/>
        <end position="259"/>
    </location>
</feature>
<reference evidence="3" key="1">
    <citation type="journal article" date="2015" name="Nat. Genet.">
        <title>The pineapple genome and the evolution of CAM photosynthesis.</title>
        <authorList>
            <person name="Ming R."/>
            <person name="VanBuren R."/>
            <person name="Wai C.M."/>
            <person name="Tang H."/>
            <person name="Schatz M.C."/>
            <person name="Bowers J.E."/>
            <person name="Lyons E."/>
            <person name="Wang M.L."/>
            <person name="Chen J."/>
            <person name="Biggers E."/>
            <person name="Zhang J."/>
            <person name="Huang L."/>
            <person name="Zhang L."/>
            <person name="Miao W."/>
            <person name="Zhang J."/>
            <person name="Ye Z."/>
            <person name="Miao C."/>
            <person name="Lin Z."/>
            <person name="Wang H."/>
            <person name="Zhou H."/>
            <person name="Yim W.C."/>
            <person name="Priest H.D."/>
            <person name="Zheng C."/>
            <person name="Woodhouse M."/>
            <person name="Edger P.P."/>
            <person name="Guyot R."/>
            <person name="Guo H.B."/>
            <person name="Guo H."/>
            <person name="Zheng G."/>
            <person name="Singh R."/>
            <person name="Sharma A."/>
            <person name="Min X."/>
            <person name="Zheng Y."/>
            <person name="Lee H."/>
            <person name="Gurtowski J."/>
            <person name="Sedlazeck F.J."/>
            <person name="Harkess A."/>
            <person name="McKain M.R."/>
            <person name="Liao Z."/>
            <person name="Fang J."/>
            <person name="Liu J."/>
            <person name="Zhang X."/>
            <person name="Zhang Q."/>
            <person name="Hu W."/>
            <person name="Qin Y."/>
            <person name="Wang K."/>
            <person name="Chen L.Y."/>
            <person name="Shirley N."/>
            <person name="Lin Y.R."/>
            <person name="Liu L.Y."/>
            <person name="Hernandez A.G."/>
            <person name="Wright C.L."/>
            <person name="Bulone V."/>
            <person name="Tuskan G.A."/>
            <person name="Heath K."/>
            <person name="Zee F."/>
            <person name="Moore P.H."/>
            <person name="Sunkar R."/>
            <person name="Leebens-Mack J.H."/>
            <person name="Mockler T."/>
            <person name="Bennetzen J.L."/>
            <person name="Freeling M."/>
            <person name="Sankoff D."/>
            <person name="Paterson A.H."/>
            <person name="Zhu X."/>
            <person name="Yang X."/>
            <person name="Smith J.A."/>
            <person name="Cushman J.C."/>
            <person name="Paull R.E."/>
            <person name="Yu Q."/>
        </authorList>
    </citation>
    <scope>NUCLEOTIDE SEQUENCE [LARGE SCALE GENOMIC DNA]</scope>
    <source>
        <strain evidence="3">cv. F153</strain>
    </source>
</reference>
<dbReference type="SMART" id="SM00271">
    <property type="entry name" value="DnaJ"/>
    <property type="match status" value="1"/>
</dbReference>
<evidence type="ECO:0000256" key="1">
    <source>
        <dbReference type="SAM" id="Phobius"/>
    </source>
</evidence>
<dbReference type="PRINTS" id="PR00625">
    <property type="entry name" value="JDOMAIN"/>
</dbReference>
<dbReference type="RefSeq" id="XP_020092157.1">
    <property type="nucleotide sequence ID" value="XM_020236568.1"/>
</dbReference>
<sequence length="281" mass="32087">MQSSFLLPRPSSSDGCGGGLFLPSRRPIISSLGRWPWPDIRGELDHYAVLGLSRTASAAEIKRAYRLLARKYHPDVCGDLQAAEVFKSINSAYEVLSDETSRAEYNMTLQFPRQTERPDLDARRNYRWSELRRKTRYRKQKKYDYSWYYQRYYSREASTYERRHFGDVLIFAFFTLFFVQTIGCRAALTICGITALLDNRLDTGYKIGYVIAWILGGRGGVLLTLCIRFASWLCGKNSSGMVALVVVAMWVGVSLARFAPLPHGAVLTLLYMSIKLQVDLK</sequence>